<comment type="caution">
    <text evidence="2">The sequence shown here is derived from an EMBL/GenBank/DDBJ whole genome shotgun (WGS) entry which is preliminary data.</text>
</comment>
<sequence>MKSSEMVLVVFFVVAGAVLLAATDFLLPVVIGFFSMGIVIAMSIADRVSRDASRKF</sequence>
<evidence type="ECO:0000256" key="1">
    <source>
        <dbReference type="SAM" id="Phobius"/>
    </source>
</evidence>
<dbReference type="EMBL" id="MWDB01000014">
    <property type="protein sequence ID" value="OQB41561.1"/>
    <property type="molecule type" value="Genomic_DNA"/>
</dbReference>
<proteinExistence type="predicted"/>
<keyword evidence="1" id="KW-1133">Transmembrane helix</keyword>
<feature type="transmembrane region" description="Helical" evidence="1">
    <location>
        <begin position="31"/>
        <end position="48"/>
    </location>
</feature>
<gene>
    <name evidence="2" type="ORF">BWY04_00741</name>
</gene>
<protein>
    <submittedName>
        <fullName evidence="2">Uncharacterized protein</fullName>
    </submittedName>
</protein>
<dbReference type="AlphaFoldDB" id="A0A1V5ZN72"/>
<evidence type="ECO:0000313" key="2">
    <source>
        <dbReference type="EMBL" id="OQB41561.1"/>
    </source>
</evidence>
<accession>A0A1V5ZN72</accession>
<organism evidence="2">
    <name type="scientific">candidate division CPR1 bacterium ADurb.Bin160</name>
    <dbReference type="NCBI Taxonomy" id="1852826"/>
    <lineage>
        <taxon>Bacteria</taxon>
        <taxon>candidate division CPR1</taxon>
    </lineage>
</organism>
<name>A0A1V5ZN72_9BACT</name>
<reference evidence="2" key="1">
    <citation type="submission" date="2017-02" db="EMBL/GenBank/DDBJ databases">
        <title>Delving into the versatile metabolic prowess of the omnipresent phylum Bacteroidetes.</title>
        <authorList>
            <person name="Nobu M.K."/>
            <person name="Mei R."/>
            <person name="Narihiro T."/>
            <person name="Kuroda K."/>
            <person name="Liu W.-T."/>
        </authorList>
    </citation>
    <scope>NUCLEOTIDE SEQUENCE</scope>
    <source>
        <strain evidence="2">ADurb.Bin160</strain>
    </source>
</reference>
<dbReference type="Proteomes" id="UP000485621">
    <property type="component" value="Unassembled WGS sequence"/>
</dbReference>
<keyword evidence="1" id="KW-0472">Membrane</keyword>
<keyword evidence="1" id="KW-0812">Transmembrane</keyword>